<keyword evidence="2" id="KW-0813">Transport</keyword>
<evidence type="ECO:0000256" key="2">
    <source>
        <dbReference type="ARBA" id="ARBA00022448"/>
    </source>
</evidence>
<feature type="transmembrane region" description="Helical" evidence="6">
    <location>
        <begin position="21"/>
        <end position="47"/>
    </location>
</feature>
<dbReference type="PANTHER" id="PTHR23511">
    <property type="entry name" value="SYNAPTIC VESICLE GLYCOPROTEIN 2"/>
    <property type="match status" value="1"/>
</dbReference>
<feature type="transmembrane region" description="Helical" evidence="6">
    <location>
        <begin position="350"/>
        <end position="369"/>
    </location>
</feature>
<evidence type="ECO:0000313" key="9">
    <source>
        <dbReference type="Proteomes" id="UP001153714"/>
    </source>
</evidence>
<comment type="subcellular location">
    <subcellularLocation>
        <location evidence="1">Membrane</location>
        <topology evidence="1">Multi-pass membrane protein</topology>
    </subcellularLocation>
</comment>
<dbReference type="Pfam" id="PF07690">
    <property type="entry name" value="MFS_1"/>
    <property type="match status" value="2"/>
</dbReference>
<reference evidence="8" key="2">
    <citation type="submission" date="2022-10" db="EMBL/GenBank/DDBJ databases">
        <authorList>
            <consortium name="ENA_rothamsted_submissions"/>
            <consortium name="culmorum"/>
            <person name="King R."/>
        </authorList>
    </citation>
    <scope>NUCLEOTIDE SEQUENCE</scope>
</reference>
<evidence type="ECO:0000256" key="6">
    <source>
        <dbReference type="SAM" id="Phobius"/>
    </source>
</evidence>
<feature type="transmembrane region" description="Helical" evidence="6">
    <location>
        <begin position="59"/>
        <end position="79"/>
    </location>
</feature>
<name>A0A9N9R136_9NEOP</name>
<dbReference type="AlphaFoldDB" id="A0A9N9R136"/>
<dbReference type="OrthoDB" id="433512at2759"/>
<dbReference type="InterPro" id="IPR036259">
    <property type="entry name" value="MFS_trans_sf"/>
</dbReference>
<feature type="transmembrane region" description="Helical" evidence="6">
    <location>
        <begin position="406"/>
        <end position="430"/>
    </location>
</feature>
<dbReference type="PROSITE" id="PS50850">
    <property type="entry name" value="MFS"/>
    <property type="match status" value="1"/>
</dbReference>
<dbReference type="SUPFAM" id="SSF103473">
    <property type="entry name" value="MFS general substrate transporter"/>
    <property type="match status" value="1"/>
</dbReference>
<reference evidence="8" key="1">
    <citation type="submission" date="2021-12" db="EMBL/GenBank/DDBJ databases">
        <authorList>
            <person name="King R."/>
        </authorList>
    </citation>
    <scope>NUCLEOTIDE SEQUENCE</scope>
</reference>
<keyword evidence="4 6" id="KW-1133">Transmembrane helix</keyword>
<evidence type="ECO:0000259" key="7">
    <source>
        <dbReference type="PROSITE" id="PS50850"/>
    </source>
</evidence>
<dbReference type="PANTHER" id="PTHR23511:SF35">
    <property type="entry name" value="MAJOR FACILITATOR SUPERFAMILY (MFS) PROFILE DOMAIN-CONTAINING PROTEIN"/>
    <property type="match status" value="1"/>
</dbReference>
<dbReference type="GO" id="GO:0016020">
    <property type="term" value="C:membrane"/>
    <property type="evidence" value="ECO:0007669"/>
    <property type="project" value="UniProtKB-SubCell"/>
</dbReference>
<dbReference type="EMBL" id="OU893348">
    <property type="protein sequence ID" value="CAG9787471.1"/>
    <property type="molecule type" value="Genomic_DNA"/>
</dbReference>
<accession>A0A9N9R136</accession>
<feature type="transmembrane region" description="Helical" evidence="6">
    <location>
        <begin position="469"/>
        <end position="486"/>
    </location>
</feature>
<dbReference type="Proteomes" id="UP001153714">
    <property type="component" value="Chromosome 17"/>
</dbReference>
<dbReference type="GO" id="GO:0022857">
    <property type="term" value="F:transmembrane transporter activity"/>
    <property type="evidence" value="ECO:0007669"/>
    <property type="project" value="InterPro"/>
</dbReference>
<feature type="transmembrane region" description="Helical" evidence="6">
    <location>
        <begin position="115"/>
        <end position="137"/>
    </location>
</feature>
<keyword evidence="5 6" id="KW-0472">Membrane</keyword>
<dbReference type="InterPro" id="IPR011701">
    <property type="entry name" value="MFS"/>
</dbReference>
<feature type="transmembrane region" description="Helical" evidence="6">
    <location>
        <begin position="149"/>
        <end position="169"/>
    </location>
</feature>
<dbReference type="InterPro" id="IPR020846">
    <property type="entry name" value="MFS_dom"/>
</dbReference>
<evidence type="ECO:0000256" key="5">
    <source>
        <dbReference type="ARBA" id="ARBA00023136"/>
    </source>
</evidence>
<feature type="transmembrane region" description="Helical" evidence="6">
    <location>
        <begin position="437"/>
        <end position="457"/>
    </location>
</feature>
<feature type="transmembrane region" description="Helical" evidence="6">
    <location>
        <begin position="91"/>
        <end position="109"/>
    </location>
</feature>
<organism evidence="8 9">
    <name type="scientific">Diatraea saccharalis</name>
    <name type="common">sugarcane borer</name>
    <dbReference type="NCBI Taxonomy" id="40085"/>
    <lineage>
        <taxon>Eukaryota</taxon>
        <taxon>Metazoa</taxon>
        <taxon>Ecdysozoa</taxon>
        <taxon>Arthropoda</taxon>
        <taxon>Hexapoda</taxon>
        <taxon>Insecta</taxon>
        <taxon>Pterygota</taxon>
        <taxon>Neoptera</taxon>
        <taxon>Endopterygota</taxon>
        <taxon>Lepidoptera</taxon>
        <taxon>Glossata</taxon>
        <taxon>Ditrysia</taxon>
        <taxon>Pyraloidea</taxon>
        <taxon>Crambidae</taxon>
        <taxon>Crambinae</taxon>
        <taxon>Diatraea</taxon>
    </lineage>
</organism>
<protein>
    <recommendedName>
        <fullName evidence="7">Major facilitator superfamily (MFS) profile domain-containing protein</fullName>
    </recommendedName>
</protein>
<sequence length="500" mass="54843">MTKVEKVSFEEALSSTGFGKFNVCTFLLCSTVIMGTATEILSVAYLVPASACELLTTNTQQGLMAAFPLLGIVVTSHFWGYQADTRGRKKVMLAAMIASSITSILSSFSPDWITFTVFKFLSSGCVAGALAIVLTLLSECTPAAKRALFIMFSSSVFLSSNSIIAIIAIPVLQLKFSYYIPFLNIQFCSWRALCLIISSSCVLGLIGVCFLYESPKYLISVGEEEKALKIMQNIFVINKNKSKEEYPVKSMFLDESTGAHVSKGFFSSILDQTIPLFKHPLLNKTILLSVLLIMLLMSIQPYLVWFPYMIDGFMKSVQTGEENLTFCQRLRASQNATETMEVSDCSINKFALTIVFGVGILLSVINIILSTLVKYIGRKRLIIIIQFVAGLGAVCLNFSTQWILSGFLIIVFIAGMINFGMITSVSVDLFPTHVKAMAVSFTLMVGRASVVVGINVLKQLLHVNCEASFYMFGAITLLCGVVCFLLPRDAKPPSNKCTET</sequence>
<gene>
    <name evidence="8" type="ORF">DIATSA_LOCUS5346</name>
</gene>
<evidence type="ECO:0000256" key="1">
    <source>
        <dbReference type="ARBA" id="ARBA00004141"/>
    </source>
</evidence>
<keyword evidence="9" id="KW-1185">Reference proteome</keyword>
<feature type="transmembrane region" description="Helical" evidence="6">
    <location>
        <begin position="189"/>
        <end position="212"/>
    </location>
</feature>
<feature type="transmembrane region" description="Helical" evidence="6">
    <location>
        <begin position="381"/>
        <end position="400"/>
    </location>
</feature>
<proteinExistence type="predicted"/>
<feature type="domain" description="Major facilitator superfamily (MFS) profile" evidence="7">
    <location>
        <begin position="23"/>
        <end position="491"/>
    </location>
</feature>
<evidence type="ECO:0000313" key="8">
    <source>
        <dbReference type="EMBL" id="CAG9787471.1"/>
    </source>
</evidence>
<feature type="transmembrane region" description="Helical" evidence="6">
    <location>
        <begin position="286"/>
        <end position="308"/>
    </location>
</feature>
<evidence type="ECO:0000256" key="3">
    <source>
        <dbReference type="ARBA" id="ARBA00022692"/>
    </source>
</evidence>
<evidence type="ECO:0000256" key="4">
    <source>
        <dbReference type="ARBA" id="ARBA00022989"/>
    </source>
</evidence>
<dbReference type="Gene3D" id="1.20.1250.20">
    <property type="entry name" value="MFS general substrate transporter like domains"/>
    <property type="match status" value="1"/>
</dbReference>
<keyword evidence="3 6" id="KW-0812">Transmembrane</keyword>